<evidence type="ECO:0000313" key="2">
    <source>
        <dbReference type="Proteomes" id="UP000814128"/>
    </source>
</evidence>
<organism evidence="1 2">
    <name type="scientific">Vararia minispora EC-137</name>
    <dbReference type="NCBI Taxonomy" id="1314806"/>
    <lineage>
        <taxon>Eukaryota</taxon>
        <taxon>Fungi</taxon>
        <taxon>Dikarya</taxon>
        <taxon>Basidiomycota</taxon>
        <taxon>Agaricomycotina</taxon>
        <taxon>Agaricomycetes</taxon>
        <taxon>Russulales</taxon>
        <taxon>Lachnocladiaceae</taxon>
        <taxon>Vararia</taxon>
    </lineage>
</organism>
<protein>
    <submittedName>
        <fullName evidence="1">Uncharacterized protein</fullName>
    </submittedName>
</protein>
<comment type="caution">
    <text evidence="1">The sequence shown here is derived from an EMBL/GenBank/DDBJ whole genome shotgun (WGS) entry which is preliminary data.</text>
</comment>
<reference evidence="1" key="1">
    <citation type="submission" date="2021-02" db="EMBL/GenBank/DDBJ databases">
        <authorList>
            <consortium name="DOE Joint Genome Institute"/>
            <person name="Ahrendt S."/>
            <person name="Looney B.P."/>
            <person name="Miyauchi S."/>
            <person name="Morin E."/>
            <person name="Drula E."/>
            <person name="Courty P.E."/>
            <person name="Chicoki N."/>
            <person name="Fauchery L."/>
            <person name="Kohler A."/>
            <person name="Kuo A."/>
            <person name="Labutti K."/>
            <person name="Pangilinan J."/>
            <person name="Lipzen A."/>
            <person name="Riley R."/>
            <person name="Andreopoulos W."/>
            <person name="He G."/>
            <person name="Johnson J."/>
            <person name="Barry K.W."/>
            <person name="Grigoriev I.V."/>
            <person name="Nagy L."/>
            <person name="Hibbett D."/>
            <person name="Henrissat B."/>
            <person name="Matheny P.B."/>
            <person name="Labbe J."/>
            <person name="Martin F."/>
        </authorList>
    </citation>
    <scope>NUCLEOTIDE SEQUENCE</scope>
    <source>
        <strain evidence="1">EC-137</strain>
    </source>
</reference>
<dbReference type="Proteomes" id="UP000814128">
    <property type="component" value="Unassembled WGS sequence"/>
</dbReference>
<dbReference type="EMBL" id="MU273488">
    <property type="protein sequence ID" value="KAI0035221.1"/>
    <property type="molecule type" value="Genomic_DNA"/>
</dbReference>
<evidence type="ECO:0000313" key="1">
    <source>
        <dbReference type="EMBL" id="KAI0035221.1"/>
    </source>
</evidence>
<sequence>MSQSYFPPIRTQASPEPSSKFEQQENHLQDVQHAYIVSKDRLVLSLSLVNALDASKSLLFELRAFNKDTWAVRYPQFREKSDDVPVSASIPALRRKPLRRSLTFADEPAVETEVVITPSGSRAGATTVCSLSDVCEEHDELEQAEVLDGERLIPASDAADFQLLRLDLKLGSHGSSTSPMALVSQLERSSIANLIDEKLGAAEQHVDKLRVRVQDTSSKVLVTGDLNAGKSTFVNALLQRDVMPVDQQPCTTAFCEVHDCADNAGVEEVHIVKDTARYNVRDEGTFTRLALSELEEFVVENESTDLVLKLYLQDAREPSLSLINNGVADISLIDAPGLNRDNTKTTALFARQEEIDVVVFVVSAENHFTLSAKEFLTTASNEKAYIFIVVNKFDHIKNKDKCRRIILEQIREFSPRTYEEADDLVHFVDSVSGIDSVAFEALEASLRSFVLVKRAKSKLNPASTYLSHLLSDVDLLVGANRLVAQAELERARDDVSRVRPVLEKMKNCRDLLEDSLEQVEEDSARTAASRTVQILTDALERIGKGIPGANSVSLPPYPGLLNIWDYVCDVRKALVSSVDAAVRAAEDEARLTTTHGVQRVSELAEEHLPEGVERNRRVFMPEAMFSSRRARLGKGKVARRGSAVVAGGTLGLGLGLAARPDFLEASFGDIFDTQHFFYIYFPAAGKSAAGLDDDESTSPTILGVFGVGLGALTMIGGQAVGARALIEGAVRVSDLLGNESSRKWIGPVVGAVALGAAAWFVLELPSTVPRTIGRRIRRQLVASGKAVGTDSFAAGHADRIGHETRKVVRLVSWDLRERFRTAMEERGREVRNGEEAARRAGEAVERFTAFERRTESVRTEAGIVKVA</sequence>
<keyword evidence="2" id="KW-1185">Reference proteome</keyword>
<gene>
    <name evidence="1" type="ORF">K488DRAFT_43802</name>
</gene>
<proteinExistence type="predicted"/>
<reference evidence="1" key="2">
    <citation type="journal article" date="2022" name="New Phytol.">
        <title>Evolutionary transition to the ectomycorrhizal habit in the genomes of a hyperdiverse lineage of mushroom-forming fungi.</title>
        <authorList>
            <person name="Looney B."/>
            <person name="Miyauchi S."/>
            <person name="Morin E."/>
            <person name="Drula E."/>
            <person name="Courty P.E."/>
            <person name="Kohler A."/>
            <person name="Kuo A."/>
            <person name="LaButti K."/>
            <person name="Pangilinan J."/>
            <person name="Lipzen A."/>
            <person name="Riley R."/>
            <person name="Andreopoulos W."/>
            <person name="He G."/>
            <person name="Johnson J."/>
            <person name="Nolan M."/>
            <person name="Tritt A."/>
            <person name="Barry K.W."/>
            <person name="Grigoriev I.V."/>
            <person name="Nagy L.G."/>
            <person name="Hibbett D."/>
            <person name="Henrissat B."/>
            <person name="Matheny P.B."/>
            <person name="Labbe J."/>
            <person name="Martin F.M."/>
        </authorList>
    </citation>
    <scope>NUCLEOTIDE SEQUENCE</scope>
    <source>
        <strain evidence="1">EC-137</strain>
    </source>
</reference>
<accession>A0ACB8QUU2</accession>
<name>A0ACB8QUU2_9AGAM</name>